<comment type="caution">
    <text evidence="1">The sequence shown here is derived from an EMBL/GenBank/DDBJ whole genome shotgun (WGS) entry which is preliminary data.</text>
</comment>
<dbReference type="EMBL" id="CAJNNV010027496">
    <property type="protein sequence ID" value="CAE8620524.1"/>
    <property type="molecule type" value="Genomic_DNA"/>
</dbReference>
<feature type="non-terminal residue" evidence="1">
    <location>
        <position position="1"/>
    </location>
</feature>
<organism evidence="1 2">
    <name type="scientific">Polarella glacialis</name>
    <name type="common">Dinoflagellate</name>
    <dbReference type="NCBI Taxonomy" id="89957"/>
    <lineage>
        <taxon>Eukaryota</taxon>
        <taxon>Sar</taxon>
        <taxon>Alveolata</taxon>
        <taxon>Dinophyceae</taxon>
        <taxon>Suessiales</taxon>
        <taxon>Suessiaceae</taxon>
        <taxon>Polarella</taxon>
    </lineage>
</organism>
<keyword evidence="2" id="KW-1185">Reference proteome</keyword>
<proteinExistence type="predicted"/>
<evidence type="ECO:0000313" key="2">
    <source>
        <dbReference type="Proteomes" id="UP000654075"/>
    </source>
</evidence>
<dbReference type="Proteomes" id="UP000654075">
    <property type="component" value="Unassembled WGS sequence"/>
</dbReference>
<evidence type="ECO:0000313" key="1">
    <source>
        <dbReference type="EMBL" id="CAE8620524.1"/>
    </source>
</evidence>
<name>A0A813G6K8_POLGL</name>
<gene>
    <name evidence="1" type="ORF">PGLA1383_LOCUS38079</name>
</gene>
<reference evidence="1" key="1">
    <citation type="submission" date="2021-02" db="EMBL/GenBank/DDBJ databases">
        <authorList>
            <person name="Dougan E. K."/>
            <person name="Rhodes N."/>
            <person name="Thang M."/>
            <person name="Chan C."/>
        </authorList>
    </citation>
    <scope>NUCLEOTIDE SEQUENCE</scope>
</reference>
<dbReference type="AlphaFoldDB" id="A0A813G6K8"/>
<accession>A0A813G6K8</accession>
<protein>
    <submittedName>
        <fullName evidence="1">Uncharacterized protein</fullName>
    </submittedName>
</protein>
<sequence>MAVASPLQMAFLAPNQRSASAAALAWHGASMSSSTWRRRQASSVTSQRMHPSGFGNFGFSAKSTGAAAAALAMARLSSRSRSVAASTSLRAMASNDSQSVVLAELAESTRKLQELRQDWQALRGGQTQAVVSRLLAREQELRDALK</sequence>